<feature type="domain" description="Nucleotide-diphospho-sugar transferase" evidence="2">
    <location>
        <begin position="127"/>
        <end position="325"/>
    </location>
</feature>
<protein>
    <recommendedName>
        <fullName evidence="2">Nucleotide-diphospho-sugar transferase domain-containing protein</fullName>
    </recommendedName>
</protein>
<feature type="transmembrane region" description="Helical" evidence="1">
    <location>
        <begin position="30"/>
        <end position="51"/>
    </location>
</feature>
<organism evidence="3 4">
    <name type="scientific">Glycine soja</name>
    <name type="common">Wild soybean</name>
    <dbReference type="NCBI Taxonomy" id="3848"/>
    <lineage>
        <taxon>Eukaryota</taxon>
        <taxon>Viridiplantae</taxon>
        <taxon>Streptophyta</taxon>
        <taxon>Embryophyta</taxon>
        <taxon>Tracheophyta</taxon>
        <taxon>Spermatophyta</taxon>
        <taxon>Magnoliopsida</taxon>
        <taxon>eudicotyledons</taxon>
        <taxon>Gunneridae</taxon>
        <taxon>Pentapetalae</taxon>
        <taxon>rosids</taxon>
        <taxon>fabids</taxon>
        <taxon>Fabales</taxon>
        <taxon>Fabaceae</taxon>
        <taxon>Papilionoideae</taxon>
        <taxon>50 kb inversion clade</taxon>
        <taxon>NPAAA clade</taxon>
        <taxon>indigoferoid/millettioid clade</taxon>
        <taxon>Phaseoleae</taxon>
        <taxon>Glycine</taxon>
        <taxon>Glycine subgen. Soja</taxon>
    </lineage>
</organism>
<dbReference type="Pfam" id="PF03407">
    <property type="entry name" value="Nucleotid_trans"/>
    <property type="match status" value="1"/>
</dbReference>
<keyword evidence="1" id="KW-0472">Membrane</keyword>
<sequence length="382" mass="43988">MKKNTYTVENSGGSGDGGIKAWSFGNHQLLVRRVMQVTMSIAGLAVLWMFLSNSASSIEFHTFSHYFSAQSIKAGYESKLESVLRTASMKDNKTVIITTLNDAWAKPGSIFDLFLESFRLGNETQWLLNHLVVITWDQKTNAYCLAMHKHCYQVETKGSNFTGEVFFMSPTYLRMMWRRTEFLTSVLEMGYNFVFTDTDIMWLRDPFKQFYEDADFQIACDAFNGNSSDINNYPNGGFKYIKSNNRTIWLNKFWFNSSKEYPGFGEQAVFNKIKLNPLISQMKLKIRFLSTSYFGGFCEPSKDLNKVSTMHANCCVGIDNKVNDLKILLEDWKKYMALPEIEKKQSNLTWSVPQSCSTSFERANEERKKNKGRLQRALVETV</sequence>
<dbReference type="PANTHER" id="PTHR46038">
    <property type="entry name" value="EXPRESSED PROTEIN-RELATED"/>
    <property type="match status" value="1"/>
</dbReference>
<dbReference type="InterPro" id="IPR005069">
    <property type="entry name" value="Nucl-diP-sugar_transferase"/>
</dbReference>
<dbReference type="AlphaFoldDB" id="A0A445J212"/>
<comment type="caution">
    <text evidence="3">The sequence shown here is derived from an EMBL/GenBank/DDBJ whole genome shotgun (WGS) entry which is preliminary data.</text>
</comment>
<gene>
    <name evidence="3" type="ORF">D0Y65_024394</name>
</gene>
<evidence type="ECO:0000256" key="1">
    <source>
        <dbReference type="SAM" id="Phobius"/>
    </source>
</evidence>
<evidence type="ECO:0000259" key="2">
    <source>
        <dbReference type="Pfam" id="PF03407"/>
    </source>
</evidence>
<keyword evidence="1" id="KW-1133">Transmembrane helix</keyword>
<dbReference type="PANTHER" id="PTHR46038:SF13">
    <property type="entry name" value="GLYCOSYLTRANSFERASE"/>
    <property type="match status" value="1"/>
</dbReference>
<dbReference type="InterPro" id="IPR044821">
    <property type="entry name" value="At1g28695/At4g15970-like"/>
</dbReference>
<dbReference type="EMBL" id="QZWG01000009">
    <property type="protein sequence ID" value="RZB92375.1"/>
    <property type="molecule type" value="Genomic_DNA"/>
</dbReference>
<evidence type="ECO:0000313" key="3">
    <source>
        <dbReference type="EMBL" id="RZB92375.1"/>
    </source>
</evidence>
<accession>A0A445J212</accession>
<keyword evidence="4" id="KW-1185">Reference proteome</keyword>
<keyword evidence="1" id="KW-0812">Transmembrane</keyword>
<evidence type="ECO:0000313" key="4">
    <source>
        <dbReference type="Proteomes" id="UP000289340"/>
    </source>
</evidence>
<dbReference type="Proteomes" id="UP000289340">
    <property type="component" value="Chromosome 9"/>
</dbReference>
<name>A0A445J212_GLYSO</name>
<proteinExistence type="predicted"/>
<reference evidence="3 4" key="1">
    <citation type="submission" date="2018-09" db="EMBL/GenBank/DDBJ databases">
        <title>A high-quality reference genome of wild soybean provides a powerful tool to mine soybean genomes.</title>
        <authorList>
            <person name="Xie M."/>
            <person name="Chung C.Y.L."/>
            <person name="Li M.-W."/>
            <person name="Wong F.-L."/>
            <person name="Chan T.-F."/>
            <person name="Lam H.-M."/>
        </authorList>
    </citation>
    <scope>NUCLEOTIDE SEQUENCE [LARGE SCALE GENOMIC DNA]</scope>
    <source>
        <strain evidence="4">cv. W05</strain>
        <tissue evidence="3">Hypocotyl of etiolated seedlings</tissue>
    </source>
</reference>
<dbReference type="Gramene" id="XM_028324822.1">
    <property type="protein sequence ID" value="XP_028180623.1"/>
    <property type="gene ID" value="LOC114367640"/>
</dbReference>